<proteinExistence type="predicted"/>
<dbReference type="InterPro" id="IPR001789">
    <property type="entry name" value="Sig_transdc_resp-reg_receiver"/>
</dbReference>
<feature type="modified residue" description="4-aspartylphosphate" evidence="1">
    <location>
        <position position="51"/>
    </location>
</feature>
<dbReference type="Gene3D" id="3.40.50.2300">
    <property type="match status" value="1"/>
</dbReference>
<organism evidence="3 4">
    <name type="scientific">Anaeromyxobacter oryzae</name>
    <dbReference type="NCBI Taxonomy" id="2918170"/>
    <lineage>
        <taxon>Bacteria</taxon>
        <taxon>Pseudomonadati</taxon>
        <taxon>Myxococcota</taxon>
        <taxon>Myxococcia</taxon>
        <taxon>Myxococcales</taxon>
        <taxon>Cystobacterineae</taxon>
        <taxon>Anaeromyxobacteraceae</taxon>
        <taxon>Anaeromyxobacter</taxon>
    </lineage>
</organism>
<evidence type="ECO:0000256" key="1">
    <source>
        <dbReference type="PROSITE-ProRule" id="PRU00169"/>
    </source>
</evidence>
<name>A0ABN6MT50_9BACT</name>
<dbReference type="RefSeq" id="WP_248352517.1">
    <property type="nucleotide sequence ID" value="NZ_AP025591.1"/>
</dbReference>
<accession>A0ABN6MT50</accession>
<evidence type="ECO:0000313" key="4">
    <source>
        <dbReference type="Proteomes" id="UP001162891"/>
    </source>
</evidence>
<reference evidence="4" key="1">
    <citation type="journal article" date="2022" name="Int. J. Syst. Evol. Microbiol.">
        <title>Anaeromyxobacter oryzae sp. nov., Anaeromyxobacter diazotrophicus sp. nov. and Anaeromyxobacter paludicola sp. nov., isolated from paddy soils.</title>
        <authorList>
            <person name="Itoh H."/>
            <person name="Xu Z."/>
            <person name="Mise K."/>
            <person name="Masuda Y."/>
            <person name="Ushijima N."/>
            <person name="Hayakawa C."/>
            <person name="Shiratori Y."/>
            <person name="Senoo K."/>
        </authorList>
    </citation>
    <scope>NUCLEOTIDE SEQUENCE [LARGE SCALE GENOMIC DNA]</scope>
    <source>
        <strain evidence="4">Red232</strain>
    </source>
</reference>
<dbReference type="InterPro" id="IPR011006">
    <property type="entry name" value="CheY-like_superfamily"/>
</dbReference>
<evidence type="ECO:0000259" key="2">
    <source>
        <dbReference type="PROSITE" id="PS50110"/>
    </source>
</evidence>
<keyword evidence="4" id="KW-1185">Reference proteome</keyword>
<keyword evidence="1" id="KW-0597">Phosphoprotein</keyword>
<sequence length="113" mass="11634">MPILVAVRDLVFRSKIHATAERLGVAIQLAPRGAPLADAARALGPGTVIVDLGEPGILDQIRAAKAAAGAGLHVVGFLGHLETDLARAATEAGVDQVLSRGQFVQRLDALLQG</sequence>
<gene>
    <name evidence="3" type="ORF">AMOR_31410</name>
</gene>
<dbReference type="EMBL" id="AP025591">
    <property type="protein sequence ID" value="BDG04145.1"/>
    <property type="molecule type" value="Genomic_DNA"/>
</dbReference>
<dbReference type="PROSITE" id="PS50110">
    <property type="entry name" value="RESPONSE_REGULATORY"/>
    <property type="match status" value="1"/>
</dbReference>
<dbReference type="SUPFAM" id="SSF52172">
    <property type="entry name" value="CheY-like"/>
    <property type="match status" value="1"/>
</dbReference>
<dbReference type="Proteomes" id="UP001162891">
    <property type="component" value="Chromosome"/>
</dbReference>
<protein>
    <recommendedName>
        <fullName evidence="2">Response regulatory domain-containing protein</fullName>
    </recommendedName>
</protein>
<evidence type="ECO:0000313" key="3">
    <source>
        <dbReference type="EMBL" id="BDG04145.1"/>
    </source>
</evidence>
<feature type="domain" description="Response regulatory" evidence="2">
    <location>
        <begin position="2"/>
        <end position="113"/>
    </location>
</feature>